<feature type="compositionally biased region" description="Acidic residues" evidence="1">
    <location>
        <begin position="95"/>
        <end position="109"/>
    </location>
</feature>
<keyword evidence="3" id="KW-1185">Reference proteome</keyword>
<reference evidence="2 3" key="1">
    <citation type="journal article" date="2024" name="Nat. Commun.">
        <title>Phylogenomics reveals the evolutionary origins of lichenization in chlorophyte algae.</title>
        <authorList>
            <person name="Puginier C."/>
            <person name="Libourel C."/>
            <person name="Otte J."/>
            <person name="Skaloud P."/>
            <person name="Haon M."/>
            <person name="Grisel S."/>
            <person name="Petersen M."/>
            <person name="Berrin J.G."/>
            <person name="Delaux P.M."/>
            <person name="Dal Grande F."/>
            <person name="Keller J."/>
        </authorList>
    </citation>
    <scope>NUCLEOTIDE SEQUENCE [LARGE SCALE GENOMIC DNA]</scope>
    <source>
        <strain evidence="2 3">SAG 2043</strain>
    </source>
</reference>
<accession>A0AAW1Q7Z2</accession>
<evidence type="ECO:0000256" key="1">
    <source>
        <dbReference type="SAM" id="MobiDB-lite"/>
    </source>
</evidence>
<comment type="caution">
    <text evidence="2">The sequence shown here is derived from an EMBL/GenBank/DDBJ whole genome shotgun (WGS) entry which is preliminary data.</text>
</comment>
<sequence length="138" mass="14647">MLEYYGYYCAQFESRIEAVELSLRSADAAMPGPSAGTRDITCGAYQRGQVQILHDLHARYEALRQDAAGLNSALGTSAAAQHPNMDPAAGATSGAEDDDREDYADDDPGENAALLSTDDGNAHAEMLIDVLLQQIAIG</sequence>
<gene>
    <name evidence="2" type="ORF">WJX72_011783</name>
</gene>
<name>A0AAW1Q7Z2_9CHLO</name>
<organism evidence="2 3">
    <name type="scientific">[Myrmecia] bisecta</name>
    <dbReference type="NCBI Taxonomy" id="41462"/>
    <lineage>
        <taxon>Eukaryota</taxon>
        <taxon>Viridiplantae</taxon>
        <taxon>Chlorophyta</taxon>
        <taxon>core chlorophytes</taxon>
        <taxon>Trebouxiophyceae</taxon>
        <taxon>Trebouxiales</taxon>
        <taxon>Trebouxiaceae</taxon>
        <taxon>Myrmecia</taxon>
    </lineage>
</organism>
<evidence type="ECO:0000313" key="2">
    <source>
        <dbReference type="EMBL" id="KAK9818385.1"/>
    </source>
</evidence>
<feature type="region of interest" description="Disordered" evidence="1">
    <location>
        <begin position="74"/>
        <end position="116"/>
    </location>
</feature>
<dbReference type="Proteomes" id="UP001489004">
    <property type="component" value="Unassembled WGS sequence"/>
</dbReference>
<evidence type="ECO:0000313" key="3">
    <source>
        <dbReference type="Proteomes" id="UP001489004"/>
    </source>
</evidence>
<proteinExistence type="predicted"/>
<dbReference type="EMBL" id="JALJOR010000004">
    <property type="protein sequence ID" value="KAK9818385.1"/>
    <property type="molecule type" value="Genomic_DNA"/>
</dbReference>
<protein>
    <submittedName>
        <fullName evidence="2">Uncharacterized protein</fullName>
    </submittedName>
</protein>
<dbReference type="AlphaFoldDB" id="A0AAW1Q7Z2"/>